<accession>A0A0M3TAY6</accession>
<dbReference type="PATRIC" id="fig|361183.4.peg.2584"/>
<dbReference type="STRING" id="361183.AMC99_02629"/>
<feature type="region of interest" description="Disordered" evidence="1">
    <location>
        <begin position="67"/>
        <end position="100"/>
    </location>
</feature>
<sequence length="100" mass="10743">MFESRTQFTAATARADGTALKAIGWGELTARINAARDLRRILRRENPMLIASFSDAAAGYFSQLDESKRPVNPDGLGHGKATDGIGFDTEGNAATGDREK</sequence>
<keyword evidence="3" id="KW-1185">Reference proteome</keyword>
<dbReference type="RefSeq" id="WP_061927116.1">
    <property type="nucleotide sequence ID" value="NZ_CP012669.1"/>
</dbReference>
<protein>
    <submittedName>
        <fullName evidence="2">Uncharacterized protein</fullName>
    </submittedName>
</protein>
<reference evidence="2 3" key="1">
    <citation type="submission" date="2015-09" db="EMBL/GenBank/DDBJ databases">
        <title>Complete genome sequence of a benzo[a]pyrene-degrading bacterium Altererythrobacter epoxidivorans CGMCC 1.7731T.</title>
        <authorList>
            <person name="Li Z."/>
            <person name="Cheng H."/>
            <person name="Huo Y."/>
            <person name="Xu X."/>
        </authorList>
    </citation>
    <scope>NUCLEOTIDE SEQUENCE [LARGE SCALE GENOMIC DNA]</scope>
    <source>
        <strain evidence="2 3">CGMCC 1.7731</strain>
    </source>
</reference>
<dbReference type="AlphaFoldDB" id="A0A0M3TAY6"/>
<evidence type="ECO:0000313" key="3">
    <source>
        <dbReference type="Proteomes" id="UP000057938"/>
    </source>
</evidence>
<dbReference type="KEGG" id="aep:AMC99_02629"/>
<dbReference type="OrthoDB" id="7428725at2"/>
<evidence type="ECO:0000256" key="1">
    <source>
        <dbReference type="SAM" id="MobiDB-lite"/>
    </source>
</evidence>
<name>A0A0M3TAY6_9SPHN</name>
<dbReference type="EMBL" id="CP012669">
    <property type="protein sequence ID" value="ALE17902.1"/>
    <property type="molecule type" value="Genomic_DNA"/>
</dbReference>
<evidence type="ECO:0000313" key="2">
    <source>
        <dbReference type="EMBL" id="ALE17902.1"/>
    </source>
</evidence>
<gene>
    <name evidence="2" type="ORF">AMC99_02629</name>
</gene>
<dbReference type="Proteomes" id="UP000057938">
    <property type="component" value="Chromosome"/>
</dbReference>
<proteinExistence type="predicted"/>
<organism evidence="2 3">
    <name type="scientific">Altererythrobacter epoxidivorans</name>
    <dbReference type="NCBI Taxonomy" id="361183"/>
    <lineage>
        <taxon>Bacteria</taxon>
        <taxon>Pseudomonadati</taxon>
        <taxon>Pseudomonadota</taxon>
        <taxon>Alphaproteobacteria</taxon>
        <taxon>Sphingomonadales</taxon>
        <taxon>Erythrobacteraceae</taxon>
        <taxon>Altererythrobacter</taxon>
    </lineage>
</organism>